<dbReference type="AlphaFoldDB" id="A0AAW1LTL0"/>
<feature type="region of interest" description="Disordered" evidence="1">
    <location>
        <begin position="47"/>
        <end position="97"/>
    </location>
</feature>
<sequence length="97" mass="10946">MPGLPTLSGCVRSRSSRWCKLVRFYVGVMDVYNLAAHLDAILMMESDEEEKPTQFDDESDSDEEDVVEERDEDSVIDHDASDDSLSSVESDENGKRL</sequence>
<gene>
    <name evidence="2" type="ORF">QE152_g10961</name>
</gene>
<keyword evidence="3" id="KW-1185">Reference proteome</keyword>
<proteinExistence type="predicted"/>
<dbReference type="Proteomes" id="UP001458880">
    <property type="component" value="Unassembled WGS sequence"/>
</dbReference>
<evidence type="ECO:0000256" key="1">
    <source>
        <dbReference type="SAM" id="MobiDB-lite"/>
    </source>
</evidence>
<name>A0AAW1LTL0_POPJA</name>
<feature type="compositionally biased region" description="Acidic residues" evidence="1">
    <location>
        <begin position="47"/>
        <end position="72"/>
    </location>
</feature>
<comment type="caution">
    <text evidence="2">The sequence shown here is derived from an EMBL/GenBank/DDBJ whole genome shotgun (WGS) entry which is preliminary data.</text>
</comment>
<reference evidence="2 3" key="1">
    <citation type="journal article" date="2024" name="BMC Genomics">
        <title>De novo assembly and annotation of Popillia japonica's genome with initial clues to its potential as an invasive pest.</title>
        <authorList>
            <person name="Cucini C."/>
            <person name="Boschi S."/>
            <person name="Funari R."/>
            <person name="Cardaioli E."/>
            <person name="Iannotti N."/>
            <person name="Marturano G."/>
            <person name="Paoli F."/>
            <person name="Bruttini M."/>
            <person name="Carapelli A."/>
            <person name="Frati F."/>
            <person name="Nardi F."/>
        </authorList>
    </citation>
    <scope>NUCLEOTIDE SEQUENCE [LARGE SCALE GENOMIC DNA]</scope>
    <source>
        <strain evidence="2">DMR45628</strain>
    </source>
</reference>
<evidence type="ECO:0000313" key="2">
    <source>
        <dbReference type="EMBL" id="KAK9737129.1"/>
    </source>
</evidence>
<organism evidence="2 3">
    <name type="scientific">Popillia japonica</name>
    <name type="common">Japanese beetle</name>
    <dbReference type="NCBI Taxonomy" id="7064"/>
    <lineage>
        <taxon>Eukaryota</taxon>
        <taxon>Metazoa</taxon>
        <taxon>Ecdysozoa</taxon>
        <taxon>Arthropoda</taxon>
        <taxon>Hexapoda</taxon>
        <taxon>Insecta</taxon>
        <taxon>Pterygota</taxon>
        <taxon>Neoptera</taxon>
        <taxon>Endopterygota</taxon>
        <taxon>Coleoptera</taxon>
        <taxon>Polyphaga</taxon>
        <taxon>Scarabaeiformia</taxon>
        <taxon>Scarabaeidae</taxon>
        <taxon>Rutelinae</taxon>
        <taxon>Popillia</taxon>
    </lineage>
</organism>
<dbReference type="EMBL" id="JASPKY010000104">
    <property type="protein sequence ID" value="KAK9737129.1"/>
    <property type="molecule type" value="Genomic_DNA"/>
</dbReference>
<evidence type="ECO:0000313" key="3">
    <source>
        <dbReference type="Proteomes" id="UP001458880"/>
    </source>
</evidence>
<protein>
    <submittedName>
        <fullName evidence="2">Uncharacterized protein</fullName>
    </submittedName>
</protein>
<accession>A0AAW1LTL0</accession>